<accession>A0A1F6WMM8</accession>
<dbReference type="STRING" id="1801764.A2903_01565"/>
<keyword evidence="1" id="KW-0472">Membrane</keyword>
<name>A0A1F6WMM8_9BACT</name>
<dbReference type="Gene3D" id="3.40.30.10">
    <property type="entry name" value="Glutaredoxin"/>
    <property type="match status" value="1"/>
</dbReference>
<dbReference type="AlphaFoldDB" id="A0A1F6WMM8"/>
<gene>
    <name evidence="2" type="ORF">A2903_01565</name>
</gene>
<organism evidence="2 3">
    <name type="scientific">Candidatus Nomurabacteria bacterium RIFCSPLOWO2_01_FULL_33_17</name>
    <dbReference type="NCBI Taxonomy" id="1801764"/>
    <lineage>
        <taxon>Bacteria</taxon>
        <taxon>Candidatus Nomuraibacteriota</taxon>
    </lineage>
</organism>
<evidence type="ECO:0008006" key="4">
    <source>
        <dbReference type="Google" id="ProtNLM"/>
    </source>
</evidence>
<comment type="caution">
    <text evidence="2">The sequence shown here is derived from an EMBL/GenBank/DDBJ whole genome shotgun (WGS) entry which is preliminary data.</text>
</comment>
<reference evidence="2 3" key="1">
    <citation type="journal article" date="2016" name="Nat. Commun.">
        <title>Thousands of microbial genomes shed light on interconnected biogeochemical processes in an aquifer system.</title>
        <authorList>
            <person name="Anantharaman K."/>
            <person name="Brown C.T."/>
            <person name="Hug L.A."/>
            <person name="Sharon I."/>
            <person name="Castelle C.J."/>
            <person name="Probst A.J."/>
            <person name="Thomas B.C."/>
            <person name="Singh A."/>
            <person name="Wilkins M.J."/>
            <person name="Karaoz U."/>
            <person name="Brodie E.L."/>
            <person name="Williams K.H."/>
            <person name="Hubbard S.S."/>
            <person name="Banfield J.F."/>
        </authorList>
    </citation>
    <scope>NUCLEOTIDE SEQUENCE [LARGE SCALE GENOMIC DNA]</scope>
</reference>
<keyword evidence="1" id="KW-0812">Transmembrane</keyword>
<evidence type="ECO:0000313" key="2">
    <source>
        <dbReference type="EMBL" id="OGI83128.1"/>
    </source>
</evidence>
<dbReference type="SUPFAM" id="SSF52833">
    <property type="entry name" value="Thioredoxin-like"/>
    <property type="match status" value="1"/>
</dbReference>
<feature type="transmembrane region" description="Helical" evidence="1">
    <location>
        <begin position="6"/>
        <end position="24"/>
    </location>
</feature>
<protein>
    <recommendedName>
        <fullName evidence="4">Thioredoxin domain-containing protein</fullName>
    </recommendedName>
</protein>
<dbReference type="InterPro" id="IPR036249">
    <property type="entry name" value="Thioredoxin-like_sf"/>
</dbReference>
<dbReference type="PANTHER" id="PTHR34573:SF1">
    <property type="entry name" value="VITAMIN K EPOXIDE REDUCTASE DOMAIN-CONTAINING PROTEIN"/>
    <property type="match status" value="1"/>
</dbReference>
<dbReference type="PANTHER" id="PTHR34573">
    <property type="entry name" value="VKC DOMAIN-CONTAINING PROTEIN"/>
    <property type="match status" value="1"/>
</dbReference>
<proteinExistence type="predicted"/>
<evidence type="ECO:0000313" key="3">
    <source>
        <dbReference type="Proteomes" id="UP000178184"/>
    </source>
</evidence>
<dbReference type="Proteomes" id="UP000178184">
    <property type="component" value="Unassembled WGS sequence"/>
</dbReference>
<evidence type="ECO:0000256" key="1">
    <source>
        <dbReference type="SAM" id="Phobius"/>
    </source>
</evidence>
<dbReference type="EMBL" id="MFUO01000037">
    <property type="protein sequence ID" value="OGI83128.1"/>
    <property type="molecule type" value="Genomic_DNA"/>
</dbReference>
<sequence>MKKEHIFVTILVILIAGITTLAVVSNQKNNVDKNPVLSLALDKTAQCLVDGGAKFYGASWCSHCANQKALFKKSVKTLPYIECSTGGPGTPQTQVCIDAKIQSYPTWRFTDNTELSGEVSPLDLANKVSCSLDDTSIAELQIQKDELIAKQKSTQATQKSQSTTQD</sequence>
<keyword evidence="1" id="KW-1133">Transmembrane helix</keyword>